<dbReference type="InterPro" id="IPR051681">
    <property type="entry name" value="Ser/Thr_Kinases-Pseudokinases"/>
</dbReference>
<dbReference type="PANTHER" id="PTHR44329:SF214">
    <property type="entry name" value="PROTEIN KINASE DOMAIN-CONTAINING PROTEIN"/>
    <property type="match status" value="1"/>
</dbReference>
<name>A0ABR2HHS0_9EUKA</name>
<dbReference type="Gene3D" id="1.10.510.10">
    <property type="entry name" value="Transferase(Phosphotransferase) domain 1"/>
    <property type="match status" value="1"/>
</dbReference>
<dbReference type="SUPFAM" id="SSF56112">
    <property type="entry name" value="Protein kinase-like (PK-like)"/>
    <property type="match status" value="1"/>
</dbReference>
<keyword evidence="1" id="KW-0175">Coiled coil</keyword>
<sequence length="336" mass="38783">MTNLKNDISEIKEENDKLKEKILHLDQIKIFFFALKEESPEVQFFDFNDYTVDSVIGEDSTSSVKLVIKNDKYAMKELIDSNHKTVQRFLSEGEIMFILHHPCIQNIIAVNYGDVDHPPSLILSLEPGSLDSAIANNKLEDRLKCRITIEIVLGMRYIHHKNYMHRNLKPSNILLSKDNHVRISDFSLAKEEEFNVTQSKGIDSSIFMAPELFDDEDESTRYTNKIDVYSFGITLIYIVTGSYPKFSMKNITSGALPSFSGTISDWVRELIVRCLSYEPESRPSFDEIFETLKSNNYDLFDESDGKKLTSKQQNMKEEIEACILKIEAFEFQHKND</sequence>
<organism evidence="3 4">
    <name type="scientific">Tritrichomonas musculus</name>
    <dbReference type="NCBI Taxonomy" id="1915356"/>
    <lineage>
        <taxon>Eukaryota</taxon>
        <taxon>Metamonada</taxon>
        <taxon>Parabasalia</taxon>
        <taxon>Tritrichomonadida</taxon>
        <taxon>Tritrichomonadidae</taxon>
        <taxon>Tritrichomonas</taxon>
    </lineage>
</organism>
<evidence type="ECO:0000313" key="4">
    <source>
        <dbReference type="Proteomes" id="UP001470230"/>
    </source>
</evidence>
<dbReference type="Pfam" id="PF00069">
    <property type="entry name" value="Pkinase"/>
    <property type="match status" value="1"/>
</dbReference>
<reference evidence="3 4" key="1">
    <citation type="submission" date="2024-04" db="EMBL/GenBank/DDBJ databases">
        <title>Tritrichomonas musculus Genome.</title>
        <authorList>
            <person name="Alves-Ferreira E."/>
            <person name="Grigg M."/>
            <person name="Lorenzi H."/>
            <person name="Galac M."/>
        </authorList>
    </citation>
    <scope>NUCLEOTIDE SEQUENCE [LARGE SCALE GENOMIC DNA]</scope>
    <source>
        <strain evidence="3 4">EAF2021</strain>
    </source>
</reference>
<evidence type="ECO:0000259" key="2">
    <source>
        <dbReference type="PROSITE" id="PS50011"/>
    </source>
</evidence>
<dbReference type="EMBL" id="JAPFFF010000027">
    <property type="protein sequence ID" value="KAK8847782.1"/>
    <property type="molecule type" value="Genomic_DNA"/>
</dbReference>
<dbReference type="PROSITE" id="PS50011">
    <property type="entry name" value="PROTEIN_KINASE_DOM"/>
    <property type="match status" value="1"/>
</dbReference>
<dbReference type="InterPro" id="IPR011009">
    <property type="entry name" value="Kinase-like_dom_sf"/>
</dbReference>
<proteinExistence type="predicted"/>
<dbReference type="Proteomes" id="UP001470230">
    <property type="component" value="Unassembled WGS sequence"/>
</dbReference>
<evidence type="ECO:0000313" key="3">
    <source>
        <dbReference type="EMBL" id="KAK8847782.1"/>
    </source>
</evidence>
<evidence type="ECO:0000256" key="1">
    <source>
        <dbReference type="SAM" id="Coils"/>
    </source>
</evidence>
<dbReference type="Gene3D" id="3.30.200.20">
    <property type="entry name" value="Phosphorylase Kinase, domain 1"/>
    <property type="match status" value="1"/>
</dbReference>
<keyword evidence="4" id="KW-1185">Reference proteome</keyword>
<feature type="domain" description="Protein kinase" evidence="2">
    <location>
        <begin position="50"/>
        <end position="300"/>
    </location>
</feature>
<gene>
    <name evidence="3" type="ORF">M9Y10_018813</name>
</gene>
<protein>
    <recommendedName>
        <fullName evidence="2">Protein kinase domain-containing protein</fullName>
    </recommendedName>
</protein>
<comment type="caution">
    <text evidence="3">The sequence shown here is derived from an EMBL/GenBank/DDBJ whole genome shotgun (WGS) entry which is preliminary data.</text>
</comment>
<accession>A0ABR2HHS0</accession>
<dbReference type="PANTHER" id="PTHR44329">
    <property type="entry name" value="SERINE/THREONINE-PROTEIN KINASE TNNI3K-RELATED"/>
    <property type="match status" value="1"/>
</dbReference>
<feature type="coiled-coil region" evidence="1">
    <location>
        <begin position="1"/>
        <end position="28"/>
    </location>
</feature>
<dbReference type="InterPro" id="IPR000719">
    <property type="entry name" value="Prot_kinase_dom"/>
</dbReference>